<dbReference type="Proteomes" id="UP000078558">
    <property type="component" value="Chromosome I"/>
</dbReference>
<sequence length="60" mass="6848">MMLKWADEKNARPISRQDAAATILKNRRAHKSLRVVVRRKQGETYIASDFLGVGCCIFRA</sequence>
<proteinExistence type="predicted"/>
<name>A0A1C3K7Y2_9BURK</name>
<protein>
    <submittedName>
        <fullName evidence="1">Uncharacterized protein</fullName>
    </submittedName>
</protein>
<evidence type="ECO:0000313" key="2">
    <source>
        <dbReference type="EMBL" id="SOE48067.1"/>
    </source>
</evidence>
<dbReference type="RefSeq" id="WP_067759375.1">
    <property type="nucleotide sequence ID" value="NZ_LT907988.1"/>
</dbReference>
<reference evidence="2 3" key="2">
    <citation type="submission" date="2017-08" db="EMBL/GenBank/DDBJ databases">
        <authorList>
            <person name="de Groot N.N."/>
        </authorList>
    </citation>
    <scope>NUCLEOTIDE SEQUENCE [LARGE SCALE GENOMIC DNA]</scope>
    <source>
        <strain evidence="2">Orrdi1</strain>
    </source>
</reference>
<dbReference type="KEGG" id="odi:ODI_R1215"/>
<organism evidence="1 3">
    <name type="scientific">Orrella dioscoreae</name>
    <dbReference type="NCBI Taxonomy" id="1851544"/>
    <lineage>
        <taxon>Bacteria</taxon>
        <taxon>Pseudomonadati</taxon>
        <taxon>Pseudomonadota</taxon>
        <taxon>Betaproteobacteria</taxon>
        <taxon>Burkholderiales</taxon>
        <taxon>Alcaligenaceae</taxon>
        <taxon>Orrella</taxon>
    </lineage>
</organism>
<dbReference type="EMBL" id="LT907988">
    <property type="protein sequence ID" value="SOE48067.1"/>
    <property type="molecule type" value="Genomic_DNA"/>
</dbReference>
<accession>A0A1C3K7Y2</accession>
<gene>
    <name evidence="1" type="ORF">ODI_02466</name>
    <name evidence="2" type="ORF">ODI_R1215</name>
</gene>
<dbReference type="EMBL" id="FLRC01000054">
    <property type="protein sequence ID" value="SBT27564.1"/>
    <property type="molecule type" value="Genomic_DNA"/>
</dbReference>
<dbReference type="OrthoDB" id="9953144at2"/>
<evidence type="ECO:0000313" key="1">
    <source>
        <dbReference type="EMBL" id="SBT27564.1"/>
    </source>
</evidence>
<dbReference type="AlphaFoldDB" id="A0A1C3K7Y2"/>
<keyword evidence="3" id="KW-1185">Reference proteome</keyword>
<evidence type="ECO:0000313" key="3">
    <source>
        <dbReference type="Proteomes" id="UP000078558"/>
    </source>
</evidence>
<reference evidence="1 3" key="1">
    <citation type="submission" date="2016-06" db="EMBL/GenBank/DDBJ databases">
        <authorList>
            <person name="Kjaerup R.B."/>
            <person name="Dalgaard T.S."/>
            <person name="Juul-Madsen H.R."/>
        </authorList>
    </citation>
    <scope>NUCLEOTIDE SEQUENCE [LARGE SCALE GENOMIC DNA]</scope>
    <source>
        <strain evidence="1">Orrdi1</strain>
    </source>
</reference>